<proteinExistence type="predicted"/>
<name>A0A812RGV1_9DINO</name>
<feature type="region of interest" description="Disordered" evidence="1">
    <location>
        <begin position="251"/>
        <end position="316"/>
    </location>
</feature>
<dbReference type="AlphaFoldDB" id="A0A812RGV1"/>
<sequence>MLCVALEVCLYSAVTLQGWDSLLKLLTVRTSVKNTFLEAFEAESSPTSPSQDAAKQRSRSCGALPDDVFARQTGECTGPVEMPGQATRAEISGRTDARGGAFKAGQMEAPSYKVIVKNTFVEVQEDTSPIVLRRSQSDGDLEVQHVADLDVGTEGRCGQPHQVRSSEAMVPKYQPTEAPQQPPQMLTGSMAAPLLNQAIYPDHRQGAASMPLNPTIASFAAALGASFAMGLALPPQLWAVQSASMVQSTSQAHSQAAETAPMVTPVKSRRRRGRRSGKATPKEGGSSSSTTPEKLEKPVCTKTAKGKQASKVPQGAAEAPLPAGWVKELQKESEGVPSLRQRLEAFRAQQAQQTNPVQQAAAVLASCDSSSSSEEDLSGECDRVHAELHARIKHHRKYNVSLGAAVTRRQAGS</sequence>
<dbReference type="OrthoDB" id="10323165at2759"/>
<reference evidence="2" key="1">
    <citation type="submission" date="2021-02" db="EMBL/GenBank/DDBJ databases">
        <authorList>
            <person name="Dougan E. K."/>
            <person name="Rhodes N."/>
            <person name="Thang M."/>
            <person name="Chan C."/>
        </authorList>
    </citation>
    <scope>NUCLEOTIDE SEQUENCE</scope>
</reference>
<evidence type="ECO:0000313" key="2">
    <source>
        <dbReference type="EMBL" id="CAE7437479.1"/>
    </source>
</evidence>
<keyword evidence="3" id="KW-1185">Reference proteome</keyword>
<evidence type="ECO:0000313" key="3">
    <source>
        <dbReference type="Proteomes" id="UP000604046"/>
    </source>
</evidence>
<protein>
    <submittedName>
        <fullName evidence="2">Uncharacterized protein</fullName>
    </submittedName>
</protein>
<feature type="compositionally biased region" description="Basic residues" evidence="1">
    <location>
        <begin position="267"/>
        <end position="277"/>
    </location>
</feature>
<dbReference type="EMBL" id="CAJNDS010002334">
    <property type="protein sequence ID" value="CAE7437479.1"/>
    <property type="molecule type" value="Genomic_DNA"/>
</dbReference>
<accession>A0A812RGV1</accession>
<evidence type="ECO:0000256" key="1">
    <source>
        <dbReference type="SAM" id="MobiDB-lite"/>
    </source>
</evidence>
<feature type="region of interest" description="Disordered" evidence="1">
    <location>
        <begin position="152"/>
        <end position="182"/>
    </location>
</feature>
<dbReference type="Proteomes" id="UP000604046">
    <property type="component" value="Unassembled WGS sequence"/>
</dbReference>
<gene>
    <name evidence="2" type="ORF">SNAT2548_LOCUS23775</name>
</gene>
<organism evidence="2 3">
    <name type="scientific">Symbiodinium natans</name>
    <dbReference type="NCBI Taxonomy" id="878477"/>
    <lineage>
        <taxon>Eukaryota</taxon>
        <taxon>Sar</taxon>
        <taxon>Alveolata</taxon>
        <taxon>Dinophyceae</taxon>
        <taxon>Suessiales</taxon>
        <taxon>Symbiodiniaceae</taxon>
        <taxon>Symbiodinium</taxon>
    </lineage>
</organism>
<comment type="caution">
    <text evidence="2">The sequence shown here is derived from an EMBL/GenBank/DDBJ whole genome shotgun (WGS) entry which is preliminary data.</text>
</comment>